<dbReference type="SUPFAM" id="SSF52172">
    <property type="entry name" value="CheY-like"/>
    <property type="match status" value="1"/>
</dbReference>
<protein>
    <submittedName>
        <fullName evidence="3">Response regulator</fullName>
    </submittedName>
</protein>
<dbReference type="PROSITE" id="PS50110">
    <property type="entry name" value="RESPONSE_REGULATORY"/>
    <property type="match status" value="1"/>
</dbReference>
<keyword evidence="1" id="KW-0597">Phosphoprotein</keyword>
<dbReference type="GO" id="GO:0000160">
    <property type="term" value="P:phosphorelay signal transduction system"/>
    <property type="evidence" value="ECO:0007669"/>
    <property type="project" value="InterPro"/>
</dbReference>
<name>A0A6B3SYI1_9BURK</name>
<dbReference type="Gene3D" id="3.40.50.2300">
    <property type="match status" value="1"/>
</dbReference>
<dbReference type="Pfam" id="PF00072">
    <property type="entry name" value="Response_reg"/>
    <property type="match status" value="1"/>
</dbReference>
<dbReference type="RefSeq" id="WP_163966351.1">
    <property type="nucleotide sequence ID" value="NZ_JAAIVB010000065.1"/>
</dbReference>
<dbReference type="PANTHER" id="PTHR43228">
    <property type="entry name" value="TWO-COMPONENT RESPONSE REGULATOR"/>
    <property type="match status" value="1"/>
</dbReference>
<dbReference type="InterPro" id="IPR052048">
    <property type="entry name" value="ST_Response_Regulator"/>
</dbReference>
<gene>
    <name evidence="3" type="ORF">G3574_18300</name>
</gene>
<proteinExistence type="predicted"/>
<evidence type="ECO:0000313" key="4">
    <source>
        <dbReference type="Proteomes" id="UP000482155"/>
    </source>
</evidence>
<keyword evidence="4" id="KW-1185">Reference proteome</keyword>
<feature type="modified residue" description="4-aspartylphosphate" evidence="1">
    <location>
        <position position="55"/>
    </location>
</feature>
<dbReference type="AlphaFoldDB" id="A0A6B3SYI1"/>
<evidence type="ECO:0000256" key="1">
    <source>
        <dbReference type="PROSITE-ProRule" id="PRU00169"/>
    </source>
</evidence>
<dbReference type="Proteomes" id="UP000482155">
    <property type="component" value="Unassembled WGS sequence"/>
</dbReference>
<accession>A0A6B3SYI1</accession>
<feature type="domain" description="Response regulatory" evidence="2">
    <location>
        <begin position="5"/>
        <end position="120"/>
    </location>
</feature>
<dbReference type="PANTHER" id="PTHR43228:SF1">
    <property type="entry name" value="TWO-COMPONENT RESPONSE REGULATOR ARR22"/>
    <property type="match status" value="1"/>
</dbReference>
<comment type="caution">
    <text evidence="3">The sequence shown here is derived from an EMBL/GenBank/DDBJ whole genome shotgun (WGS) entry which is preliminary data.</text>
</comment>
<evidence type="ECO:0000313" key="3">
    <source>
        <dbReference type="EMBL" id="NEX63039.1"/>
    </source>
</evidence>
<evidence type="ECO:0000259" key="2">
    <source>
        <dbReference type="PROSITE" id="PS50110"/>
    </source>
</evidence>
<organism evidence="3 4">
    <name type="scientific">Noviherbaspirillum galbum</name>
    <dbReference type="NCBI Taxonomy" id="2709383"/>
    <lineage>
        <taxon>Bacteria</taxon>
        <taxon>Pseudomonadati</taxon>
        <taxon>Pseudomonadota</taxon>
        <taxon>Betaproteobacteria</taxon>
        <taxon>Burkholderiales</taxon>
        <taxon>Oxalobacteraceae</taxon>
        <taxon>Noviherbaspirillum</taxon>
    </lineage>
</organism>
<dbReference type="InterPro" id="IPR001789">
    <property type="entry name" value="Sig_transdc_resp-reg_receiver"/>
</dbReference>
<sequence>MFDQMILLVDDNDDLRNSLVDLLGLHGISCTGAENGAQALALLRQGLIPGLVLLDLMMPVMNGWEFMEQALLEFPGLSFDIPVVIMSAISDHVPMPGWAAERIRKPVSFDALAAVIQRFSQIRL</sequence>
<dbReference type="SMART" id="SM00448">
    <property type="entry name" value="REC"/>
    <property type="match status" value="1"/>
</dbReference>
<dbReference type="EMBL" id="JAAIVB010000065">
    <property type="protein sequence ID" value="NEX63039.1"/>
    <property type="molecule type" value="Genomic_DNA"/>
</dbReference>
<reference evidence="3 4" key="1">
    <citation type="submission" date="2020-02" db="EMBL/GenBank/DDBJ databases">
        <authorList>
            <person name="Kim M.K."/>
        </authorList>
    </citation>
    <scope>NUCLEOTIDE SEQUENCE [LARGE SCALE GENOMIC DNA]</scope>
    <source>
        <strain evidence="3 4">17J57-3</strain>
    </source>
</reference>
<dbReference type="InterPro" id="IPR011006">
    <property type="entry name" value="CheY-like_superfamily"/>
</dbReference>